<keyword evidence="1" id="KW-0812">Transmembrane</keyword>
<evidence type="ECO:0000313" key="2">
    <source>
        <dbReference type="EMBL" id="KAE8670487.1"/>
    </source>
</evidence>
<dbReference type="EMBL" id="VEPZ02001509">
    <property type="protein sequence ID" value="KAE8670487.1"/>
    <property type="molecule type" value="Genomic_DNA"/>
</dbReference>
<keyword evidence="1" id="KW-1133">Transmembrane helix</keyword>
<evidence type="ECO:0000313" key="3">
    <source>
        <dbReference type="Proteomes" id="UP000436088"/>
    </source>
</evidence>
<keyword evidence="1" id="KW-0472">Membrane</keyword>
<evidence type="ECO:0000256" key="1">
    <source>
        <dbReference type="SAM" id="Phobius"/>
    </source>
</evidence>
<dbReference type="PANTHER" id="PTHR31210:SF43">
    <property type="entry name" value="STORAGE PROTEIN-RELATED"/>
    <property type="match status" value="1"/>
</dbReference>
<sequence length="178" mass="20632">MGSMNRRSRGFCRKNCSARFVITTTIGAVFGLFSVFRFHRFPFTGFTFRQILVVQNHYLRDLQKKPKYLVTFTVGIDQMNNIYKCVKKFSEDFQTSLFHYDGRGPLNGTDWSGRRMQSMLVEGNKLNDLGVEHFNADRYIKPVKKHDLEISQPGSPKRNLAGVVIHVFHHVPRTLSRS</sequence>
<dbReference type="PANTHER" id="PTHR31210">
    <property type="entry name" value="OS06G0731900 PROTEIN"/>
    <property type="match status" value="1"/>
</dbReference>
<name>A0A6A2YC77_HIBSY</name>
<keyword evidence="3" id="KW-1185">Reference proteome</keyword>
<dbReference type="InterPro" id="IPR007877">
    <property type="entry name" value="DUF707"/>
</dbReference>
<feature type="transmembrane region" description="Helical" evidence="1">
    <location>
        <begin position="20"/>
        <end position="39"/>
    </location>
</feature>
<dbReference type="GO" id="GO:0016787">
    <property type="term" value="F:hydrolase activity"/>
    <property type="evidence" value="ECO:0007669"/>
    <property type="project" value="UniProtKB-KW"/>
</dbReference>
<proteinExistence type="predicted"/>
<gene>
    <name evidence="2" type="ORF">F3Y22_tig00112130pilonHSYRG00016</name>
</gene>
<keyword evidence="2" id="KW-0378">Hydrolase</keyword>
<reference evidence="2" key="1">
    <citation type="submission" date="2019-09" db="EMBL/GenBank/DDBJ databases">
        <title>Draft genome information of white flower Hibiscus syriacus.</title>
        <authorList>
            <person name="Kim Y.-M."/>
        </authorList>
    </citation>
    <scope>NUCLEOTIDE SEQUENCE [LARGE SCALE GENOMIC DNA]</scope>
    <source>
        <strain evidence="2">YM2019G1</strain>
    </source>
</reference>
<dbReference type="Pfam" id="PF05212">
    <property type="entry name" value="DUF707"/>
    <property type="match status" value="2"/>
</dbReference>
<accession>A0A6A2YC77</accession>
<comment type="caution">
    <text evidence="2">The sequence shown here is derived from an EMBL/GenBank/DDBJ whole genome shotgun (WGS) entry which is preliminary data.</text>
</comment>
<dbReference type="Proteomes" id="UP000436088">
    <property type="component" value="Unassembled WGS sequence"/>
</dbReference>
<organism evidence="2 3">
    <name type="scientific">Hibiscus syriacus</name>
    <name type="common">Rose of Sharon</name>
    <dbReference type="NCBI Taxonomy" id="106335"/>
    <lineage>
        <taxon>Eukaryota</taxon>
        <taxon>Viridiplantae</taxon>
        <taxon>Streptophyta</taxon>
        <taxon>Embryophyta</taxon>
        <taxon>Tracheophyta</taxon>
        <taxon>Spermatophyta</taxon>
        <taxon>Magnoliopsida</taxon>
        <taxon>eudicotyledons</taxon>
        <taxon>Gunneridae</taxon>
        <taxon>Pentapetalae</taxon>
        <taxon>rosids</taxon>
        <taxon>malvids</taxon>
        <taxon>Malvales</taxon>
        <taxon>Malvaceae</taxon>
        <taxon>Malvoideae</taxon>
        <taxon>Hibiscus</taxon>
    </lineage>
</organism>
<dbReference type="AlphaFoldDB" id="A0A6A2YC77"/>
<protein>
    <submittedName>
        <fullName evidence="2">Nudix hydrolase 19</fullName>
    </submittedName>
</protein>